<reference evidence="1" key="4">
    <citation type="submission" date="2019-03" db="UniProtKB">
        <authorList>
            <consortium name="EnsemblPlants"/>
        </authorList>
    </citation>
    <scope>IDENTIFICATION</scope>
</reference>
<organism evidence="1 2">
    <name type="scientific">Aegilops tauschii subsp. strangulata</name>
    <name type="common">Goatgrass</name>
    <dbReference type="NCBI Taxonomy" id="200361"/>
    <lineage>
        <taxon>Eukaryota</taxon>
        <taxon>Viridiplantae</taxon>
        <taxon>Streptophyta</taxon>
        <taxon>Embryophyta</taxon>
        <taxon>Tracheophyta</taxon>
        <taxon>Spermatophyta</taxon>
        <taxon>Magnoliopsida</taxon>
        <taxon>Liliopsida</taxon>
        <taxon>Poales</taxon>
        <taxon>Poaceae</taxon>
        <taxon>BOP clade</taxon>
        <taxon>Pooideae</taxon>
        <taxon>Triticodae</taxon>
        <taxon>Triticeae</taxon>
        <taxon>Triticinae</taxon>
        <taxon>Aegilops</taxon>
    </lineage>
</organism>
<dbReference type="AlphaFoldDB" id="A0A453HX31"/>
<name>A0A453HX31_AEGTS</name>
<dbReference type="Proteomes" id="UP000015105">
    <property type="component" value="Chromosome 4D"/>
</dbReference>
<reference evidence="1" key="5">
    <citation type="journal article" date="2021" name="G3 (Bethesda)">
        <title>Aegilops tauschii genome assembly Aet v5.0 features greater sequence contiguity and improved annotation.</title>
        <authorList>
            <person name="Wang L."/>
            <person name="Zhu T."/>
            <person name="Rodriguez J.C."/>
            <person name="Deal K.R."/>
            <person name="Dubcovsky J."/>
            <person name="McGuire P.E."/>
            <person name="Lux T."/>
            <person name="Spannagl M."/>
            <person name="Mayer K.F.X."/>
            <person name="Baldrich P."/>
            <person name="Meyers B.C."/>
            <person name="Huo N."/>
            <person name="Gu Y.Q."/>
            <person name="Zhou H."/>
            <person name="Devos K.M."/>
            <person name="Bennetzen J.L."/>
            <person name="Unver T."/>
            <person name="Budak H."/>
            <person name="Gulick P.J."/>
            <person name="Galiba G."/>
            <person name="Kalapos B."/>
            <person name="Nelson D.R."/>
            <person name="Li P."/>
            <person name="You F.M."/>
            <person name="Luo M.C."/>
            <person name="Dvorak J."/>
        </authorList>
    </citation>
    <scope>NUCLEOTIDE SEQUENCE [LARGE SCALE GENOMIC DNA]</scope>
    <source>
        <strain evidence="1">cv. AL8/78</strain>
    </source>
</reference>
<dbReference type="EnsemblPlants" id="AET4Gv20323200.3">
    <property type="protein sequence ID" value="AET4Gv20323200.3"/>
    <property type="gene ID" value="AET4Gv20323200"/>
</dbReference>
<accession>A0A453HX31</accession>
<reference evidence="2" key="1">
    <citation type="journal article" date="2014" name="Science">
        <title>Ancient hybridizations among the ancestral genomes of bread wheat.</title>
        <authorList>
            <consortium name="International Wheat Genome Sequencing Consortium,"/>
            <person name="Marcussen T."/>
            <person name="Sandve S.R."/>
            <person name="Heier L."/>
            <person name="Spannagl M."/>
            <person name="Pfeifer M."/>
            <person name="Jakobsen K.S."/>
            <person name="Wulff B.B."/>
            <person name="Steuernagel B."/>
            <person name="Mayer K.F."/>
            <person name="Olsen O.A."/>
        </authorList>
    </citation>
    <scope>NUCLEOTIDE SEQUENCE [LARGE SCALE GENOMIC DNA]</scope>
    <source>
        <strain evidence="2">cv. AL8/78</strain>
    </source>
</reference>
<sequence>VGIVSRSPAPRVAKRPASGADLLLLLRSWDPVGGPSAAGSWFVEFFSGLFLGVMGAFCSCLQADYSDHHGNETSGAFRNCMCLRCFTQQLINAVSLVPVAWCDKD</sequence>
<dbReference type="Gramene" id="AET4Gv20323200.3">
    <property type="protein sequence ID" value="AET4Gv20323200.3"/>
    <property type="gene ID" value="AET4Gv20323200"/>
</dbReference>
<keyword evidence="2" id="KW-1185">Reference proteome</keyword>
<evidence type="ECO:0000313" key="1">
    <source>
        <dbReference type="EnsemblPlants" id="AET4Gv20323200.3"/>
    </source>
</evidence>
<reference evidence="2" key="2">
    <citation type="journal article" date="2017" name="Nat. Plants">
        <title>The Aegilops tauschii genome reveals multiple impacts of transposons.</title>
        <authorList>
            <person name="Zhao G."/>
            <person name="Zou C."/>
            <person name="Li K."/>
            <person name="Wang K."/>
            <person name="Li T."/>
            <person name="Gao L."/>
            <person name="Zhang X."/>
            <person name="Wang H."/>
            <person name="Yang Z."/>
            <person name="Liu X."/>
            <person name="Jiang W."/>
            <person name="Mao L."/>
            <person name="Kong X."/>
            <person name="Jiao Y."/>
            <person name="Jia J."/>
        </authorList>
    </citation>
    <scope>NUCLEOTIDE SEQUENCE [LARGE SCALE GENOMIC DNA]</scope>
    <source>
        <strain evidence="2">cv. AL8/78</strain>
    </source>
</reference>
<evidence type="ECO:0000313" key="2">
    <source>
        <dbReference type="Proteomes" id="UP000015105"/>
    </source>
</evidence>
<reference evidence="1" key="3">
    <citation type="journal article" date="2017" name="Nature">
        <title>Genome sequence of the progenitor of the wheat D genome Aegilops tauschii.</title>
        <authorList>
            <person name="Luo M.C."/>
            <person name="Gu Y.Q."/>
            <person name="Puiu D."/>
            <person name="Wang H."/>
            <person name="Twardziok S.O."/>
            <person name="Deal K.R."/>
            <person name="Huo N."/>
            <person name="Zhu T."/>
            <person name="Wang L."/>
            <person name="Wang Y."/>
            <person name="McGuire P.E."/>
            <person name="Liu S."/>
            <person name="Long H."/>
            <person name="Ramasamy R.K."/>
            <person name="Rodriguez J.C."/>
            <person name="Van S.L."/>
            <person name="Yuan L."/>
            <person name="Wang Z."/>
            <person name="Xia Z."/>
            <person name="Xiao L."/>
            <person name="Anderson O.D."/>
            <person name="Ouyang S."/>
            <person name="Liang Y."/>
            <person name="Zimin A.V."/>
            <person name="Pertea G."/>
            <person name="Qi P."/>
            <person name="Bennetzen J.L."/>
            <person name="Dai X."/>
            <person name="Dawson M.W."/>
            <person name="Muller H.G."/>
            <person name="Kugler K."/>
            <person name="Rivarola-Duarte L."/>
            <person name="Spannagl M."/>
            <person name="Mayer K.F.X."/>
            <person name="Lu F.H."/>
            <person name="Bevan M.W."/>
            <person name="Leroy P."/>
            <person name="Li P."/>
            <person name="You F.M."/>
            <person name="Sun Q."/>
            <person name="Liu Z."/>
            <person name="Lyons E."/>
            <person name="Wicker T."/>
            <person name="Salzberg S.L."/>
            <person name="Devos K.M."/>
            <person name="Dvorak J."/>
        </authorList>
    </citation>
    <scope>NUCLEOTIDE SEQUENCE [LARGE SCALE GENOMIC DNA]</scope>
    <source>
        <strain evidence="1">cv. AL8/78</strain>
    </source>
</reference>
<proteinExistence type="predicted"/>
<protein>
    <submittedName>
        <fullName evidence="1">Uncharacterized protein</fullName>
    </submittedName>
</protein>